<evidence type="ECO:0000313" key="3">
    <source>
        <dbReference type="RefSeq" id="XP_029637264.1"/>
    </source>
</evidence>
<dbReference type="Proteomes" id="UP000515154">
    <property type="component" value="Linkage group LG6"/>
</dbReference>
<feature type="signal peptide" evidence="1">
    <location>
        <begin position="1"/>
        <end position="25"/>
    </location>
</feature>
<dbReference type="AlphaFoldDB" id="A0A6P7SFN4"/>
<reference evidence="3" key="1">
    <citation type="submission" date="2025-08" db="UniProtKB">
        <authorList>
            <consortium name="RefSeq"/>
        </authorList>
    </citation>
    <scope>IDENTIFICATION</scope>
</reference>
<keyword evidence="2" id="KW-1185">Reference proteome</keyword>
<proteinExistence type="predicted"/>
<gene>
    <name evidence="3" type="primary">LOC115212746</name>
</gene>
<evidence type="ECO:0000256" key="1">
    <source>
        <dbReference type="SAM" id="SignalP"/>
    </source>
</evidence>
<accession>A0A6P7SFN4</accession>
<evidence type="ECO:0000313" key="2">
    <source>
        <dbReference type="Proteomes" id="UP000515154"/>
    </source>
</evidence>
<feature type="chain" id="PRO_5028035701" evidence="1">
    <location>
        <begin position="26"/>
        <end position="146"/>
    </location>
</feature>
<sequence length="146" mass="16053">MIYVFGSNVGFLCTILIAFIATINAVQGMIQCSRCDSRRDKYYGECEQSPPPPTPCPKNSNSLYCSIVRETDLGGMQLRFARDCISMYVEEKCIVKNVTASRKKTSCIRTCDADGCNGEGLKLRGGSSQHCASFVLIFLTIILINA</sequence>
<dbReference type="KEGG" id="osn:115212746"/>
<protein>
    <submittedName>
        <fullName evidence="3">Uncharacterized protein LOC115212746</fullName>
    </submittedName>
</protein>
<organism evidence="2 3">
    <name type="scientific">Octopus sinensis</name>
    <name type="common">East Asian common octopus</name>
    <dbReference type="NCBI Taxonomy" id="2607531"/>
    <lineage>
        <taxon>Eukaryota</taxon>
        <taxon>Metazoa</taxon>
        <taxon>Spiralia</taxon>
        <taxon>Lophotrochozoa</taxon>
        <taxon>Mollusca</taxon>
        <taxon>Cephalopoda</taxon>
        <taxon>Coleoidea</taxon>
        <taxon>Octopodiformes</taxon>
        <taxon>Octopoda</taxon>
        <taxon>Incirrata</taxon>
        <taxon>Octopodidae</taxon>
        <taxon>Octopus</taxon>
    </lineage>
</organism>
<name>A0A6P7SFN4_9MOLL</name>
<keyword evidence="1" id="KW-0732">Signal</keyword>
<dbReference type="RefSeq" id="XP_029637264.1">
    <property type="nucleotide sequence ID" value="XM_029781404.2"/>
</dbReference>